<dbReference type="AlphaFoldDB" id="A0A2Z6MST5"/>
<protein>
    <recommendedName>
        <fullName evidence="2">JmjC domain-containing protein</fullName>
    </recommendedName>
</protein>
<dbReference type="PROSITE" id="PS51184">
    <property type="entry name" value="JMJC"/>
    <property type="match status" value="1"/>
</dbReference>
<organism evidence="3 4">
    <name type="scientific">Trifolium subterraneum</name>
    <name type="common">Subterranean clover</name>
    <dbReference type="NCBI Taxonomy" id="3900"/>
    <lineage>
        <taxon>Eukaryota</taxon>
        <taxon>Viridiplantae</taxon>
        <taxon>Streptophyta</taxon>
        <taxon>Embryophyta</taxon>
        <taxon>Tracheophyta</taxon>
        <taxon>Spermatophyta</taxon>
        <taxon>Magnoliopsida</taxon>
        <taxon>eudicotyledons</taxon>
        <taxon>Gunneridae</taxon>
        <taxon>Pentapetalae</taxon>
        <taxon>rosids</taxon>
        <taxon>fabids</taxon>
        <taxon>Fabales</taxon>
        <taxon>Fabaceae</taxon>
        <taxon>Papilionoideae</taxon>
        <taxon>50 kb inversion clade</taxon>
        <taxon>NPAAA clade</taxon>
        <taxon>Hologalegina</taxon>
        <taxon>IRL clade</taxon>
        <taxon>Trifolieae</taxon>
        <taxon>Trifolium</taxon>
    </lineage>
</organism>
<reference evidence="4" key="1">
    <citation type="journal article" date="2017" name="Front. Plant Sci.">
        <title>Climate Clever Clovers: New Paradigm to Reduce the Environmental Footprint of Ruminants by Breeding Low Methanogenic Forages Utilizing Haplotype Variation.</title>
        <authorList>
            <person name="Kaur P."/>
            <person name="Appels R."/>
            <person name="Bayer P.E."/>
            <person name="Keeble-Gagnere G."/>
            <person name="Wang J."/>
            <person name="Hirakawa H."/>
            <person name="Shirasawa K."/>
            <person name="Vercoe P."/>
            <person name="Stefanova K."/>
            <person name="Durmic Z."/>
            <person name="Nichols P."/>
            <person name="Revell C."/>
            <person name="Isobe S.N."/>
            <person name="Edwards D."/>
            <person name="Erskine W."/>
        </authorList>
    </citation>
    <scope>NUCLEOTIDE SEQUENCE [LARGE SCALE GENOMIC DNA]</scope>
    <source>
        <strain evidence="4">cv. Daliak</strain>
    </source>
</reference>
<dbReference type="SUPFAM" id="SSF51197">
    <property type="entry name" value="Clavaminate synthase-like"/>
    <property type="match status" value="1"/>
</dbReference>
<gene>
    <name evidence="3" type="ORF">TSUD_223330</name>
</gene>
<dbReference type="PANTHER" id="PTHR12461:SF99">
    <property type="entry name" value="BIFUNCTIONAL PEPTIDASE AND (3S)-LYSYL HYDROXYLASE JMJD7"/>
    <property type="match status" value="1"/>
</dbReference>
<dbReference type="EMBL" id="DF973367">
    <property type="protein sequence ID" value="GAU28092.1"/>
    <property type="molecule type" value="Genomic_DNA"/>
</dbReference>
<dbReference type="PANTHER" id="PTHR12461">
    <property type="entry name" value="HYPOXIA-INDUCIBLE FACTOR 1 ALPHA INHIBITOR-RELATED"/>
    <property type="match status" value="1"/>
</dbReference>
<evidence type="ECO:0000256" key="1">
    <source>
        <dbReference type="ARBA" id="ARBA00006801"/>
    </source>
</evidence>
<sequence>MYMIMLIMRGWNECRPSMWFHHDLGRDTGEFDFELEKPTRYVPWCSVDPFPSPENLEDEISKFPLYFNGPPPFECTVKAGEILYLPSMWFHHVRQSGEDGELTIAINYWYDMQFDIKYAYFLRVQ</sequence>
<comment type="similarity">
    <text evidence="1">Belongs to the JARID1 histone demethylase family.</text>
</comment>
<evidence type="ECO:0000259" key="2">
    <source>
        <dbReference type="PROSITE" id="PS51184"/>
    </source>
</evidence>
<dbReference type="Proteomes" id="UP000242715">
    <property type="component" value="Unassembled WGS sequence"/>
</dbReference>
<keyword evidence="4" id="KW-1185">Reference proteome</keyword>
<dbReference type="InterPro" id="IPR041667">
    <property type="entry name" value="Cupin_8"/>
</dbReference>
<dbReference type="InterPro" id="IPR014710">
    <property type="entry name" value="RmlC-like_jellyroll"/>
</dbReference>
<dbReference type="Gene3D" id="2.60.120.10">
    <property type="entry name" value="Jelly Rolls"/>
    <property type="match status" value="1"/>
</dbReference>
<proteinExistence type="inferred from homology"/>
<name>A0A2Z6MST5_TRISU</name>
<dbReference type="Pfam" id="PF13621">
    <property type="entry name" value="Cupin_8"/>
    <property type="match status" value="1"/>
</dbReference>
<accession>A0A2Z6MST5</accession>
<dbReference type="OrthoDB" id="415358at2759"/>
<evidence type="ECO:0000313" key="3">
    <source>
        <dbReference type="EMBL" id="GAU28092.1"/>
    </source>
</evidence>
<dbReference type="InterPro" id="IPR003347">
    <property type="entry name" value="JmjC_dom"/>
</dbReference>
<evidence type="ECO:0000313" key="4">
    <source>
        <dbReference type="Proteomes" id="UP000242715"/>
    </source>
</evidence>
<feature type="domain" description="JmjC" evidence="2">
    <location>
        <begin position="1"/>
        <end position="125"/>
    </location>
</feature>